<protein>
    <submittedName>
        <fullName evidence="1">Transposase InsO family protein</fullName>
    </submittedName>
</protein>
<gene>
    <name evidence="1" type="ORF">J2R98_001383</name>
</gene>
<evidence type="ECO:0000313" key="2">
    <source>
        <dbReference type="Proteomes" id="UP001236723"/>
    </source>
</evidence>
<proteinExistence type="predicted"/>
<reference evidence="1 2" key="1">
    <citation type="submission" date="2023-07" db="EMBL/GenBank/DDBJ databases">
        <title>Genomic Encyclopedia of Type Strains, Phase IV (KMG-IV): sequencing the most valuable type-strain genomes for metagenomic binning, comparative biology and taxonomic classification.</title>
        <authorList>
            <person name="Goeker M."/>
        </authorList>
    </citation>
    <scope>NUCLEOTIDE SEQUENCE [LARGE SCALE GENOMIC DNA]</scope>
    <source>
        <strain evidence="1 2">DSM 15448</strain>
    </source>
</reference>
<dbReference type="EMBL" id="JAUSUP010000003">
    <property type="protein sequence ID" value="MDQ0351566.1"/>
    <property type="molecule type" value="Genomic_DNA"/>
</dbReference>
<accession>A0ABU0DTE8</accession>
<organism evidence="1 2">
    <name type="scientific">Alkalibacillus filiformis</name>
    <dbReference type="NCBI Taxonomy" id="200990"/>
    <lineage>
        <taxon>Bacteria</taxon>
        <taxon>Bacillati</taxon>
        <taxon>Bacillota</taxon>
        <taxon>Bacilli</taxon>
        <taxon>Bacillales</taxon>
        <taxon>Bacillaceae</taxon>
        <taxon>Alkalibacillus</taxon>
    </lineage>
</organism>
<keyword evidence="2" id="KW-1185">Reference proteome</keyword>
<evidence type="ECO:0000313" key="1">
    <source>
        <dbReference type="EMBL" id="MDQ0351566.1"/>
    </source>
</evidence>
<dbReference type="Proteomes" id="UP001236723">
    <property type="component" value="Unassembled WGS sequence"/>
</dbReference>
<sequence length="72" mass="7897">MEFKCVGNENLYLNPILDLYNGEVISYGISNKPTLDVVIDSLEQVVNNIKHGPNIEPPSIQAKDGITNIING</sequence>
<name>A0ABU0DTE8_9BACI</name>
<comment type="caution">
    <text evidence="1">The sequence shown here is derived from an EMBL/GenBank/DDBJ whole genome shotgun (WGS) entry which is preliminary data.</text>
</comment>